<gene>
    <name evidence="1" type="ORF">Slin15195_G110710</name>
</gene>
<evidence type="ECO:0000313" key="2">
    <source>
        <dbReference type="Proteomes" id="UP001056384"/>
    </source>
</evidence>
<protein>
    <submittedName>
        <fullName evidence="1">Uncharacterized protein</fullName>
    </submittedName>
</protein>
<name>A0A9Q9EPI4_9PEZI</name>
<sequence>MAHNASGLLRHPSSALHSSYQTIYLHKHDLLEPAPQLQTYTQLHHLNPRKSTIATMRFSWGNKLHRQAHAQMVSNLSETNAINALASDVLLDHITEHGDSFPVSQEIRINNESVASQLFLMSKFLPELAIINRTPYSLEQIQALELCAQTLTTIFEHLSETKSDYDGDRLLRNLPDMLHRYLVSNRLETTYLFVRDFTTAPAQSEAFLKPERAMVVMIDYALFICSNLKRNDTPREYGFAPIPEVAKAPASEGTRVQRFAGFLKDPFSS</sequence>
<dbReference type="Proteomes" id="UP001056384">
    <property type="component" value="Chromosome 10"/>
</dbReference>
<keyword evidence="2" id="KW-1185">Reference proteome</keyword>
<proteinExistence type="predicted"/>
<dbReference type="AlphaFoldDB" id="A0A9Q9EPI4"/>
<organism evidence="1 2">
    <name type="scientific">Septoria linicola</name>
    <dbReference type="NCBI Taxonomy" id="215465"/>
    <lineage>
        <taxon>Eukaryota</taxon>
        <taxon>Fungi</taxon>
        <taxon>Dikarya</taxon>
        <taxon>Ascomycota</taxon>
        <taxon>Pezizomycotina</taxon>
        <taxon>Dothideomycetes</taxon>
        <taxon>Dothideomycetidae</taxon>
        <taxon>Mycosphaerellales</taxon>
        <taxon>Mycosphaerellaceae</taxon>
        <taxon>Septoria</taxon>
    </lineage>
</organism>
<evidence type="ECO:0000313" key="1">
    <source>
        <dbReference type="EMBL" id="USW57752.1"/>
    </source>
</evidence>
<reference evidence="1" key="1">
    <citation type="submission" date="2022-06" db="EMBL/GenBank/DDBJ databases">
        <title>Complete genome sequences of two strains of the flax pathogen Septoria linicola.</title>
        <authorList>
            <person name="Lapalu N."/>
            <person name="Simon A."/>
            <person name="Demenou B."/>
            <person name="Paumier D."/>
            <person name="Guillot M.-P."/>
            <person name="Gout L."/>
            <person name="Valade R."/>
        </authorList>
    </citation>
    <scope>NUCLEOTIDE SEQUENCE</scope>
    <source>
        <strain evidence="1">SE15195</strain>
    </source>
</reference>
<accession>A0A9Q9EPI4</accession>
<dbReference type="EMBL" id="CP099427">
    <property type="protein sequence ID" value="USW57752.1"/>
    <property type="molecule type" value="Genomic_DNA"/>
</dbReference>